<organism evidence="2 3">
    <name type="scientific">Pseudomonas putida</name>
    <name type="common">Arthrobacter siderocapsulatus</name>
    <dbReference type="NCBI Taxonomy" id="303"/>
    <lineage>
        <taxon>Bacteria</taxon>
        <taxon>Pseudomonadati</taxon>
        <taxon>Pseudomonadota</taxon>
        <taxon>Gammaproteobacteria</taxon>
        <taxon>Pseudomonadales</taxon>
        <taxon>Pseudomonadaceae</taxon>
        <taxon>Pseudomonas</taxon>
    </lineage>
</organism>
<dbReference type="AlphaFoldDB" id="A0A8I1JI24"/>
<sequence length="124" mass="14057">MNTVEPYSIETTRERLDLALQVAKYFKSIERRQHSSPKTALAYNESEKGNKRNAEANEVLESHAEEMKAIYFTLRLRGVEEVDFPTKIEALTVDDIYVTVEQAGDDEVRVYTIAGEAKVAESQA</sequence>
<evidence type="ECO:0000313" key="2">
    <source>
        <dbReference type="EMBL" id="MBI6883266.1"/>
    </source>
</evidence>
<comment type="caution">
    <text evidence="2">The sequence shown here is derived from an EMBL/GenBank/DDBJ whole genome shotgun (WGS) entry which is preliminary data.</text>
</comment>
<dbReference type="RefSeq" id="WP_198746878.1">
    <property type="nucleotide sequence ID" value="NZ_JAEHTE010000002.1"/>
</dbReference>
<dbReference type="EMBL" id="JAEHTE010000002">
    <property type="protein sequence ID" value="MBI6883266.1"/>
    <property type="molecule type" value="Genomic_DNA"/>
</dbReference>
<protein>
    <submittedName>
        <fullName evidence="2">Uncharacterized protein</fullName>
    </submittedName>
</protein>
<feature type="region of interest" description="Disordered" evidence="1">
    <location>
        <begin position="32"/>
        <end position="56"/>
    </location>
</feature>
<feature type="compositionally biased region" description="Basic and acidic residues" evidence="1">
    <location>
        <begin position="45"/>
        <end position="56"/>
    </location>
</feature>
<evidence type="ECO:0000313" key="3">
    <source>
        <dbReference type="Proteomes" id="UP000637061"/>
    </source>
</evidence>
<dbReference type="Proteomes" id="UP000637061">
    <property type="component" value="Unassembled WGS sequence"/>
</dbReference>
<reference evidence="2" key="1">
    <citation type="submission" date="2020-12" db="EMBL/GenBank/DDBJ databases">
        <title>Enhanced detection system for hospital associated transmission using whole genome sequencing surveillance.</title>
        <authorList>
            <person name="Harrison L.H."/>
            <person name="Van Tyne D."/>
            <person name="Marsh J.W."/>
            <person name="Griffith M.P."/>
            <person name="Snyder D.J."/>
            <person name="Cooper V.S."/>
            <person name="Mustapha M."/>
        </authorList>
    </citation>
    <scope>NUCLEOTIDE SEQUENCE</scope>
    <source>
        <strain evidence="2">PSB00042</strain>
    </source>
</reference>
<evidence type="ECO:0000256" key="1">
    <source>
        <dbReference type="SAM" id="MobiDB-lite"/>
    </source>
</evidence>
<name>A0A8I1JI24_PSEPU</name>
<gene>
    <name evidence="2" type="ORF">JEU22_05015</name>
</gene>
<proteinExistence type="predicted"/>
<accession>A0A8I1JI24</accession>